<organism evidence="5 6">
    <name type="scientific">Cytospora paraplurivora</name>
    <dbReference type="NCBI Taxonomy" id="2898453"/>
    <lineage>
        <taxon>Eukaryota</taxon>
        <taxon>Fungi</taxon>
        <taxon>Dikarya</taxon>
        <taxon>Ascomycota</taxon>
        <taxon>Pezizomycotina</taxon>
        <taxon>Sordariomycetes</taxon>
        <taxon>Sordariomycetidae</taxon>
        <taxon>Diaporthales</taxon>
        <taxon>Cytosporaceae</taxon>
        <taxon>Cytospora</taxon>
    </lineage>
</organism>
<dbReference type="PROSITE" id="PS51219">
    <property type="entry name" value="DPCK"/>
    <property type="match status" value="1"/>
</dbReference>
<keyword evidence="2" id="KW-0067">ATP-binding</keyword>
<dbReference type="Proteomes" id="UP001320245">
    <property type="component" value="Unassembled WGS sequence"/>
</dbReference>
<keyword evidence="4" id="KW-1133">Transmembrane helix</keyword>
<dbReference type="PANTHER" id="PTHR10695:SF46">
    <property type="entry name" value="BIFUNCTIONAL COENZYME A SYNTHASE-RELATED"/>
    <property type="match status" value="1"/>
</dbReference>
<dbReference type="InterPro" id="IPR027417">
    <property type="entry name" value="P-loop_NTPase"/>
</dbReference>
<keyword evidence="4" id="KW-0812">Transmembrane</keyword>
<dbReference type="FunFam" id="3.40.50.300:FF:001227">
    <property type="entry name" value="Dephospho-CoA kinase CAB5"/>
    <property type="match status" value="1"/>
</dbReference>
<accession>A0AAN9U9K0</accession>
<reference evidence="5 6" key="1">
    <citation type="journal article" date="2023" name="PLoS ONE">
        <title>Cytospora paraplurivora sp. nov. isolated from orchards with fruit tree decline syndrome in Ontario, Canada.</title>
        <authorList>
            <person name="Ilyukhin E."/>
            <person name="Nguyen H.D.T."/>
            <person name="Castle A.J."/>
            <person name="Ellouze W."/>
        </authorList>
    </citation>
    <scope>NUCLEOTIDE SEQUENCE [LARGE SCALE GENOMIC DNA]</scope>
    <source>
        <strain evidence="5 6">FDS-564</strain>
    </source>
</reference>
<comment type="caution">
    <text evidence="5">The sequence shown here is derived from an EMBL/GenBank/DDBJ whole genome shotgun (WGS) entry which is preliminary data.</text>
</comment>
<feature type="region of interest" description="Disordered" evidence="3">
    <location>
        <begin position="62"/>
        <end position="86"/>
    </location>
</feature>
<name>A0AAN9U9K0_9PEZI</name>
<dbReference type="Gene3D" id="3.40.50.300">
    <property type="entry name" value="P-loop containing nucleotide triphosphate hydrolases"/>
    <property type="match status" value="1"/>
</dbReference>
<evidence type="ECO:0000256" key="4">
    <source>
        <dbReference type="SAM" id="Phobius"/>
    </source>
</evidence>
<evidence type="ECO:0000256" key="1">
    <source>
        <dbReference type="ARBA" id="ARBA00022741"/>
    </source>
</evidence>
<dbReference type="PANTHER" id="PTHR10695">
    <property type="entry name" value="DEPHOSPHO-COA KINASE-RELATED"/>
    <property type="match status" value="1"/>
</dbReference>
<dbReference type="AlphaFoldDB" id="A0AAN9U9K0"/>
<dbReference type="InterPro" id="IPR001977">
    <property type="entry name" value="Depp_CoAkinase"/>
</dbReference>
<sequence>MLIIGLTGGIATGKSTVSSILSSPPHNLPIIDADVLARKVVEPGTSGYRAIVRHFGPTTPDLLLPASPDDDGHSKGKGGGGRPLNRAALGRRVFGDAPEARGDRAVLNSIVHPAVRREAYKALLWAYLRGHWAVVWDVPLLFEVGIDRFCGVVVVVSVADPEVQMGRLRARDPQLSAEEAGARVRSQMDVRVKARRCEARGEGRGVVVLNDGDKEELRRGVERALVEIRGRSPWWWSTALWLLPPLAVAAGAWNLFVNWRAARRWEEQEAVEKAKL</sequence>
<keyword evidence="6" id="KW-1185">Reference proteome</keyword>
<evidence type="ECO:0000256" key="2">
    <source>
        <dbReference type="ARBA" id="ARBA00022840"/>
    </source>
</evidence>
<dbReference type="SUPFAM" id="SSF52540">
    <property type="entry name" value="P-loop containing nucleoside triphosphate hydrolases"/>
    <property type="match status" value="1"/>
</dbReference>
<dbReference type="Pfam" id="PF01121">
    <property type="entry name" value="CoaE"/>
    <property type="match status" value="1"/>
</dbReference>
<keyword evidence="1" id="KW-0547">Nucleotide-binding</keyword>
<feature type="transmembrane region" description="Helical" evidence="4">
    <location>
        <begin position="234"/>
        <end position="256"/>
    </location>
</feature>
<keyword evidence="5" id="KW-0808">Transferase</keyword>
<dbReference type="GO" id="GO:0004140">
    <property type="term" value="F:dephospho-CoA kinase activity"/>
    <property type="evidence" value="ECO:0007669"/>
    <property type="project" value="InterPro"/>
</dbReference>
<keyword evidence="4" id="KW-0472">Membrane</keyword>
<protein>
    <submittedName>
        <fullName evidence="5">Dephospho-CoA kinase cab5</fullName>
    </submittedName>
</protein>
<dbReference type="CDD" id="cd02022">
    <property type="entry name" value="DPCK"/>
    <property type="match status" value="1"/>
</dbReference>
<dbReference type="EMBL" id="JAJSPL020000016">
    <property type="protein sequence ID" value="KAK7742130.1"/>
    <property type="molecule type" value="Genomic_DNA"/>
</dbReference>
<gene>
    <name evidence="5" type="primary">CAB5</name>
    <name evidence="5" type="ORF">SLS53_004716</name>
</gene>
<evidence type="ECO:0000313" key="5">
    <source>
        <dbReference type="EMBL" id="KAK7742130.1"/>
    </source>
</evidence>
<dbReference type="GO" id="GO:0015937">
    <property type="term" value="P:coenzyme A biosynthetic process"/>
    <property type="evidence" value="ECO:0007669"/>
    <property type="project" value="InterPro"/>
</dbReference>
<evidence type="ECO:0000256" key="3">
    <source>
        <dbReference type="SAM" id="MobiDB-lite"/>
    </source>
</evidence>
<evidence type="ECO:0000313" key="6">
    <source>
        <dbReference type="Proteomes" id="UP001320245"/>
    </source>
</evidence>
<dbReference type="HAMAP" id="MF_00376">
    <property type="entry name" value="Dephospho_CoA_kinase"/>
    <property type="match status" value="1"/>
</dbReference>
<dbReference type="GO" id="GO:0005524">
    <property type="term" value="F:ATP binding"/>
    <property type="evidence" value="ECO:0007669"/>
    <property type="project" value="UniProtKB-KW"/>
</dbReference>
<proteinExistence type="inferred from homology"/>
<keyword evidence="5" id="KW-0418">Kinase</keyword>